<accession>A0A8J7SIG8</accession>
<dbReference type="InterPro" id="IPR009097">
    <property type="entry name" value="Cyclic_Pdiesterase"/>
</dbReference>
<evidence type="ECO:0000313" key="2">
    <source>
        <dbReference type="Proteomes" id="UP000624703"/>
    </source>
</evidence>
<comment type="caution">
    <text evidence="1">The sequence shown here is derived from an EMBL/GenBank/DDBJ whole genome shotgun (WGS) entry which is preliminary data.</text>
</comment>
<dbReference type="Proteomes" id="UP000624703">
    <property type="component" value="Unassembled WGS sequence"/>
</dbReference>
<name>A0A8J7SIG8_9BACT</name>
<proteinExistence type="predicted"/>
<dbReference type="EMBL" id="JAENIM010000024">
    <property type="protein sequence ID" value="MBK1790589.1"/>
    <property type="molecule type" value="Genomic_DNA"/>
</dbReference>
<keyword evidence="1" id="KW-0436">Ligase</keyword>
<dbReference type="GO" id="GO:0016874">
    <property type="term" value="F:ligase activity"/>
    <property type="evidence" value="ECO:0007669"/>
    <property type="project" value="UniProtKB-KW"/>
</dbReference>
<dbReference type="RefSeq" id="WP_200310625.1">
    <property type="nucleotide sequence ID" value="NZ_JAENIM010000024.1"/>
</dbReference>
<dbReference type="Pfam" id="PF13563">
    <property type="entry name" value="2_5_RNA_ligase2"/>
    <property type="match status" value="1"/>
</dbReference>
<protein>
    <submittedName>
        <fullName evidence="1">2'-5' RNA ligase family protein</fullName>
    </submittedName>
</protein>
<gene>
    <name evidence="1" type="ORF">JIN82_05390</name>
</gene>
<dbReference type="Gene3D" id="3.90.1140.10">
    <property type="entry name" value="Cyclic phosphodiesterase"/>
    <property type="match status" value="1"/>
</dbReference>
<keyword evidence="2" id="KW-1185">Reference proteome</keyword>
<sequence>MLLSVAYPKLSKSAESLILEFRRHHDQRYVDVIDAHWTMIFPGSSEGIGEQQMQKHIASIASVSDQVEFCCRYALVYDDDSSDDYYIFLVPDEGFSQISKLHDRLYSDFMRPQLRLDIPYVPHIGIATSKDPDHLYELAQEWNTAGYEISGVIDSLTLCSYDGVKVQDIQNFALQNNKREQVAAPNP</sequence>
<organism evidence="1 2">
    <name type="scientific">Persicirhabdus sediminis</name>
    <dbReference type="NCBI Taxonomy" id="454144"/>
    <lineage>
        <taxon>Bacteria</taxon>
        <taxon>Pseudomonadati</taxon>
        <taxon>Verrucomicrobiota</taxon>
        <taxon>Verrucomicrobiia</taxon>
        <taxon>Verrucomicrobiales</taxon>
        <taxon>Verrucomicrobiaceae</taxon>
        <taxon>Persicirhabdus</taxon>
    </lineage>
</organism>
<dbReference type="AlphaFoldDB" id="A0A8J7SIG8"/>
<reference evidence="1" key="1">
    <citation type="submission" date="2021-01" db="EMBL/GenBank/DDBJ databases">
        <title>Modified the classification status of verrucomicrobia.</title>
        <authorList>
            <person name="Feng X."/>
        </authorList>
    </citation>
    <scope>NUCLEOTIDE SEQUENCE</scope>
    <source>
        <strain evidence="1">_KCTC 22039</strain>
    </source>
</reference>
<dbReference type="SUPFAM" id="SSF55144">
    <property type="entry name" value="LigT-like"/>
    <property type="match status" value="1"/>
</dbReference>
<evidence type="ECO:0000313" key="1">
    <source>
        <dbReference type="EMBL" id="MBK1790589.1"/>
    </source>
</evidence>